<keyword evidence="4" id="KW-1185">Reference proteome</keyword>
<organism evidence="3 4">
    <name type="scientific">Liparis tanakae</name>
    <name type="common">Tanaka's snailfish</name>
    <dbReference type="NCBI Taxonomy" id="230148"/>
    <lineage>
        <taxon>Eukaryota</taxon>
        <taxon>Metazoa</taxon>
        <taxon>Chordata</taxon>
        <taxon>Craniata</taxon>
        <taxon>Vertebrata</taxon>
        <taxon>Euteleostomi</taxon>
        <taxon>Actinopterygii</taxon>
        <taxon>Neopterygii</taxon>
        <taxon>Teleostei</taxon>
        <taxon>Neoteleostei</taxon>
        <taxon>Acanthomorphata</taxon>
        <taxon>Eupercaria</taxon>
        <taxon>Perciformes</taxon>
        <taxon>Cottioidei</taxon>
        <taxon>Cottales</taxon>
        <taxon>Liparidae</taxon>
        <taxon>Liparis</taxon>
    </lineage>
</organism>
<evidence type="ECO:0000256" key="1">
    <source>
        <dbReference type="SAM" id="MobiDB-lite"/>
    </source>
</evidence>
<keyword evidence="2" id="KW-0812">Transmembrane</keyword>
<evidence type="ECO:0000313" key="3">
    <source>
        <dbReference type="EMBL" id="TNN40197.1"/>
    </source>
</evidence>
<dbReference type="Proteomes" id="UP000314294">
    <property type="component" value="Unassembled WGS sequence"/>
</dbReference>
<reference evidence="3 4" key="1">
    <citation type="submission" date="2019-03" db="EMBL/GenBank/DDBJ databases">
        <title>First draft genome of Liparis tanakae, snailfish: a comprehensive survey of snailfish specific genes.</title>
        <authorList>
            <person name="Kim W."/>
            <person name="Song I."/>
            <person name="Jeong J.-H."/>
            <person name="Kim D."/>
            <person name="Kim S."/>
            <person name="Ryu S."/>
            <person name="Song J.Y."/>
            <person name="Lee S.K."/>
        </authorList>
    </citation>
    <scope>NUCLEOTIDE SEQUENCE [LARGE SCALE GENOMIC DNA]</scope>
    <source>
        <tissue evidence="3">Muscle</tissue>
    </source>
</reference>
<sequence length="73" mass="7807">MRLTPSLHKKQHKQGGGAAASVSGSDPAAVEVGIRANTQSVRLPVLLLFLLLLLLLITGVVRFARLYRITSVS</sequence>
<proteinExistence type="predicted"/>
<dbReference type="EMBL" id="SRLO01001210">
    <property type="protein sequence ID" value="TNN40197.1"/>
    <property type="molecule type" value="Genomic_DNA"/>
</dbReference>
<evidence type="ECO:0000256" key="2">
    <source>
        <dbReference type="SAM" id="Phobius"/>
    </source>
</evidence>
<keyword evidence="2" id="KW-0472">Membrane</keyword>
<evidence type="ECO:0000313" key="4">
    <source>
        <dbReference type="Proteomes" id="UP000314294"/>
    </source>
</evidence>
<keyword evidence="2" id="KW-1133">Transmembrane helix</keyword>
<feature type="transmembrane region" description="Helical" evidence="2">
    <location>
        <begin position="45"/>
        <end position="64"/>
    </location>
</feature>
<accession>A0A4Z2FG68</accession>
<name>A0A4Z2FG68_9TELE</name>
<gene>
    <name evidence="3" type="ORF">EYF80_049635</name>
</gene>
<protein>
    <submittedName>
        <fullName evidence="3">Uncharacterized protein</fullName>
    </submittedName>
</protein>
<dbReference type="AlphaFoldDB" id="A0A4Z2FG68"/>
<comment type="caution">
    <text evidence="3">The sequence shown here is derived from an EMBL/GenBank/DDBJ whole genome shotgun (WGS) entry which is preliminary data.</text>
</comment>
<feature type="region of interest" description="Disordered" evidence="1">
    <location>
        <begin position="1"/>
        <end position="24"/>
    </location>
</feature>